<dbReference type="Proteomes" id="UP000009224">
    <property type="component" value="Chromosome"/>
</dbReference>
<evidence type="ECO:0000313" key="3">
    <source>
        <dbReference type="Proteomes" id="UP000009224"/>
    </source>
</evidence>
<sequence>MMTVVAGDGKTRDMAMVDSRSIPMWLATIDENRVSEGARPKLIAYQREAADALDSYFNRREAKVPPMNQLDVLRATLDQIEASQRRLADHDLRLEALEGRRGWFTVLAFSKQRGLHISLRGSQRLGKAAARIGRAQGIAPDKIEDGRFGYVNIWPEWVLDEALADLTPGEAK</sequence>
<feature type="domain" description="Antirepressor protein ant N-terminal" evidence="1">
    <location>
        <begin position="2"/>
        <end position="62"/>
    </location>
</feature>
<evidence type="ECO:0000259" key="1">
    <source>
        <dbReference type="Pfam" id="PF10547"/>
    </source>
</evidence>
<evidence type="ECO:0000313" key="2">
    <source>
        <dbReference type="EMBL" id="AEF34762.1"/>
    </source>
</evidence>
<dbReference type="InterPro" id="IPR018875">
    <property type="entry name" value="Antirepressor_Ant_N"/>
</dbReference>
<proteinExistence type="predicted"/>
<dbReference type="EMBL" id="CP002329">
    <property type="protein sequence ID" value="AEF34762.1"/>
    <property type="molecule type" value="Genomic_DNA"/>
</dbReference>
<protein>
    <submittedName>
        <fullName evidence="2">Prophage antirepressor</fullName>
    </submittedName>
</protein>
<dbReference type="HOGENOM" id="CLU_1553600_0_0_11"/>
<reference evidence="2 3" key="1">
    <citation type="journal article" date="2011" name="J. Bacteriol.">
        <title>Complete genome sequence of a novel clinical isolate, the nontuberculous Mycobacterium strain JDM601.</title>
        <authorList>
            <person name="Zhang Z.Y."/>
            <person name="Sun Z.Q."/>
            <person name="Wang Z.L."/>
            <person name="Wen Z.L."/>
            <person name="Sun Q.W."/>
            <person name="Zhu Z.Q."/>
            <person name="Song Y.Z."/>
            <person name="Zhao J.W."/>
            <person name="Wang H.H."/>
            <person name="Zhang S.L."/>
            <person name="Guo X.K."/>
        </authorList>
    </citation>
    <scope>NUCLEOTIDE SEQUENCE [LARGE SCALE GENOMIC DNA]</scope>
    <source>
        <strain evidence="2 3">JDM601</strain>
    </source>
</reference>
<gene>
    <name evidence="2" type="ordered locus">JDM601_0762</name>
</gene>
<organism evidence="2 3">
    <name type="scientific">Mycolicibacter sinensis (strain JDM601)</name>
    <name type="common">Mycobacterium sinense</name>
    <dbReference type="NCBI Taxonomy" id="875328"/>
    <lineage>
        <taxon>Bacteria</taxon>
        <taxon>Bacillati</taxon>
        <taxon>Actinomycetota</taxon>
        <taxon>Actinomycetes</taxon>
        <taxon>Mycobacteriales</taxon>
        <taxon>Mycobacteriaceae</taxon>
        <taxon>Mycolicibacter</taxon>
    </lineage>
</organism>
<accession>F5YRY0</accession>
<name>F5YRY0_MYCSD</name>
<keyword evidence="3" id="KW-1185">Reference proteome</keyword>
<dbReference type="Pfam" id="PF10547">
    <property type="entry name" value="P22_AR_N"/>
    <property type="match status" value="1"/>
</dbReference>
<dbReference type="AlphaFoldDB" id="F5YRY0"/>
<dbReference type="STRING" id="875328.JDM601_0762"/>
<dbReference type="eggNOG" id="COG3645">
    <property type="taxonomic scope" value="Bacteria"/>
</dbReference>
<dbReference type="KEGG" id="mjd:JDM601_0762"/>